<evidence type="ECO:0000313" key="3">
    <source>
        <dbReference type="EMBL" id="MFC5176147.1"/>
    </source>
</evidence>
<dbReference type="Proteomes" id="UP001596087">
    <property type="component" value="Unassembled WGS sequence"/>
</dbReference>
<evidence type="ECO:0000313" key="4">
    <source>
        <dbReference type="Proteomes" id="UP001596087"/>
    </source>
</evidence>
<dbReference type="EMBL" id="JBHSKD010000004">
    <property type="protein sequence ID" value="MFC5176147.1"/>
    <property type="molecule type" value="Genomic_DNA"/>
</dbReference>
<keyword evidence="2" id="KW-0732">Signal</keyword>
<reference evidence="4" key="1">
    <citation type="journal article" date="2019" name="Int. J. Syst. Evol. Microbiol.">
        <title>The Global Catalogue of Microorganisms (GCM) 10K type strain sequencing project: providing services to taxonomists for standard genome sequencing and annotation.</title>
        <authorList>
            <consortium name="The Broad Institute Genomics Platform"/>
            <consortium name="The Broad Institute Genome Sequencing Center for Infectious Disease"/>
            <person name="Wu L."/>
            <person name="Ma J."/>
        </authorList>
    </citation>
    <scope>NUCLEOTIDE SEQUENCE [LARGE SCALE GENOMIC DNA]</scope>
    <source>
        <strain evidence="4">DFY41</strain>
    </source>
</reference>
<name>A0ABW0BGN9_9ACTN</name>
<gene>
    <name evidence="3" type="ORF">ACFPGP_05645</name>
</gene>
<comment type="caution">
    <text evidence="3">The sequence shown here is derived from an EMBL/GenBank/DDBJ whole genome shotgun (WGS) entry which is preliminary data.</text>
</comment>
<feature type="region of interest" description="Disordered" evidence="1">
    <location>
        <begin position="26"/>
        <end position="59"/>
    </location>
</feature>
<feature type="chain" id="PRO_5045220493" evidence="2">
    <location>
        <begin position="24"/>
        <end position="253"/>
    </location>
</feature>
<keyword evidence="4" id="KW-1185">Reference proteome</keyword>
<dbReference type="RefSeq" id="WP_378588022.1">
    <property type="nucleotide sequence ID" value="NZ_JBHSKD010000004.1"/>
</dbReference>
<sequence length="253" mass="28030">MNTVTRTAVAAVAAVAVATPVVAATAGDQAAGRHSGADRPVAARPSGPDPSLFRDRTPNPWFPLRPGTRWVLHGTEEGHRLHERTTVTHRTRRVAGVRTRVVRDVVRRADGSIAELTRDWYAADERGRVWYFGEATATYRRDGSVIDREGSWEAGRGGGVAGVIMPAHPRVTDAFRQEYDRGNAEDQAWVVERGVDVSTPAVSTQHGLRTLEWTRLEPRVVSTKLYVRGVGIVMERDLSGGHERYELVRFHRP</sequence>
<evidence type="ECO:0000256" key="2">
    <source>
        <dbReference type="SAM" id="SignalP"/>
    </source>
</evidence>
<evidence type="ECO:0000256" key="1">
    <source>
        <dbReference type="SAM" id="MobiDB-lite"/>
    </source>
</evidence>
<proteinExistence type="predicted"/>
<accession>A0ABW0BGN9</accession>
<organism evidence="3 4">
    <name type="scientific">Nocardioides taihuensis</name>
    <dbReference type="NCBI Taxonomy" id="1835606"/>
    <lineage>
        <taxon>Bacteria</taxon>
        <taxon>Bacillati</taxon>
        <taxon>Actinomycetota</taxon>
        <taxon>Actinomycetes</taxon>
        <taxon>Propionibacteriales</taxon>
        <taxon>Nocardioidaceae</taxon>
        <taxon>Nocardioides</taxon>
    </lineage>
</organism>
<protein>
    <submittedName>
        <fullName evidence="3">Uncharacterized protein</fullName>
    </submittedName>
</protein>
<feature type="signal peptide" evidence="2">
    <location>
        <begin position="1"/>
        <end position="23"/>
    </location>
</feature>